<name>A0A6U3DPR0_9EUKA</name>
<evidence type="ECO:0000313" key="1">
    <source>
        <dbReference type="EMBL" id="CAE0657374.1"/>
    </source>
</evidence>
<accession>A0A6U3DPR0</accession>
<proteinExistence type="predicted"/>
<organism evidence="1">
    <name type="scientific">Lotharella globosa</name>
    <dbReference type="NCBI Taxonomy" id="91324"/>
    <lineage>
        <taxon>Eukaryota</taxon>
        <taxon>Sar</taxon>
        <taxon>Rhizaria</taxon>
        <taxon>Cercozoa</taxon>
        <taxon>Chlorarachniophyceae</taxon>
        <taxon>Lotharella</taxon>
    </lineage>
</organism>
<dbReference type="AlphaFoldDB" id="A0A6U3DPR0"/>
<dbReference type="EMBL" id="HBIV01012015">
    <property type="protein sequence ID" value="CAE0657374.1"/>
    <property type="molecule type" value="Transcribed_RNA"/>
</dbReference>
<gene>
    <name evidence="1" type="ORF">LGLO00237_LOCUS8942</name>
</gene>
<protein>
    <submittedName>
        <fullName evidence="1">Uncharacterized protein</fullName>
    </submittedName>
</protein>
<sequence length="263" mass="29729">MGNKDSRQLKYCGEWRKGKHFDEKQRLLFESGSEDKGKVEMAVDLFKREFRLHLKYCHTQWYSKDIDPSGRIDIHRSKIKASGHLAILPDRPSTKRYRRTSGAENAPCIAIECTLTEFDITMFRPSWINVMNKKKQVKFSVLTEEDVARILSGLLGMSVGSNTIPELSDTVISYLPHTFWVSCGRIHHSVAHDIFTFPVELRKGSKMSRLNSANAATILPIPASAEALVAYINEGSLAADNHTSIPLRCTDPRKGFALRVITH</sequence>
<reference evidence="1" key="1">
    <citation type="submission" date="2021-01" db="EMBL/GenBank/DDBJ databases">
        <authorList>
            <person name="Corre E."/>
            <person name="Pelletier E."/>
            <person name="Niang G."/>
            <person name="Scheremetjew M."/>
            <person name="Finn R."/>
            <person name="Kale V."/>
            <person name="Holt S."/>
            <person name="Cochrane G."/>
            <person name="Meng A."/>
            <person name="Brown T."/>
            <person name="Cohen L."/>
        </authorList>
    </citation>
    <scope>NUCLEOTIDE SEQUENCE</scope>
    <source>
        <strain evidence="1">CCCM811</strain>
    </source>
</reference>